<dbReference type="SMART" id="SM00228">
    <property type="entry name" value="PDZ"/>
    <property type="match status" value="2"/>
</dbReference>
<dbReference type="PANTHER" id="PTHR42837:SF2">
    <property type="entry name" value="MEMBRANE METALLOPROTEASE ARASP2, CHLOROPLASTIC-RELATED"/>
    <property type="match status" value="1"/>
</dbReference>
<evidence type="ECO:0000256" key="11">
    <source>
        <dbReference type="RuleBase" id="RU362031"/>
    </source>
</evidence>
<dbReference type="Gene3D" id="2.30.42.10">
    <property type="match status" value="2"/>
</dbReference>
<evidence type="ECO:0000256" key="9">
    <source>
        <dbReference type="ARBA" id="ARBA00023049"/>
    </source>
</evidence>
<dbReference type="OrthoDB" id="9782003at2"/>
<keyword evidence="6 11" id="KW-0378">Hydrolase</keyword>
<feature type="transmembrane region" description="Helical" evidence="11">
    <location>
        <begin position="386"/>
        <end position="408"/>
    </location>
</feature>
<sequence>MLAFLWNLGAFIVALGILITAHEFGHFYVARRCGVRVQRFSIGFGKAIWHRVGKDGTEYVVAMIPLGGYVKMLDERVEEVPPELQHESFNRKSVWARMAIVAAGPIANFIFAVIALYFMYLIGVPTVKPVIEATRSGSPAAVMQLQHPQQIVAVSGQAVRNWEEVNLALVSHIGEPSLSLTLASVSDISSSDDAARLNGKTYQLDISKWHFDPDKESPITTLGLEIYRPKVVPILAEVVTGGAAAQAGLQVGDTLLAINGKPLQDWQSFVAQIKAAADKTLQLTIRRNGDQLVLPITPTAHKSVTGAMEGYLGVSPIAPKWPDNMQLELQYGPLESVTMAAQKTWRLTAVSVKMLGKLFTGDVSLKSLSGPISIAQGAGNTASFGLVYFLGFLALISVNLGIINLVPLPVLDGGHLMYYVIEAITRRPVSERIQEIGFRFGAALLLVLMSIALFNDFARL</sequence>
<keyword evidence="14" id="KW-1185">Reference proteome</keyword>
<reference evidence="13 14" key="1">
    <citation type="submission" date="2019-03" db="EMBL/GenBank/DDBJ databases">
        <title>Freshwater and sediment microbial communities from various areas in North America, analyzing microbe dynamics in response to fracking.</title>
        <authorList>
            <person name="Lamendella R."/>
        </authorList>
    </citation>
    <scope>NUCLEOTIDE SEQUENCE [LARGE SCALE GENOMIC DNA]</scope>
    <source>
        <strain evidence="13 14">74A</strain>
    </source>
</reference>
<feature type="transmembrane region" description="Helical" evidence="11">
    <location>
        <begin position="6"/>
        <end position="29"/>
    </location>
</feature>
<dbReference type="NCBIfam" id="NF008046">
    <property type="entry name" value="PRK10779.1"/>
    <property type="match status" value="1"/>
</dbReference>
<keyword evidence="4 13" id="KW-0645">Protease</keyword>
<feature type="domain" description="PDZ" evidence="12">
    <location>
        <begin position="208"/>
        <end position="300"/>
    </location>
</feature>
<dbReference type="PANTHER" id="PTHR42837">
    <property type="entry name" value="REGULATOR OF SIGMA-E PROTEASE RSEP"/>
    <property type="match status" value="1"/>
</dbReference>
<dbReference type="EMBL" id="SLWF01000004">
    <property type="protein sequence ID" value="TCN88004.1"/>
    <property type="molecule type" value="Genomic_DNA"/>
</dbReference>
<feature type="transmembrane region" description="Helical" evidence="11">
    <location>
        <begin position="94"/>
        <end position="120"/>
    </location>
</feature>
<evidence type="ECO:0000313" key="13">
    <source>
        <dbReference type="EMBL" id="TCN88004.1"/>
    </source>
</evidence>
<dbReference type="GO" id="GO:0046872">
    <property type="term" value="F:metal ion binding"/>
    <property type="evidence" value="ECO:0007669"/>
    <property type="project" value="UniProtKB-KW"/>
</dbReference>
<dbReference type="Pfam" id="PF02163">
    <property type="entry name" value="Peptidase_M50"/>
    <property type="match status" value="1"/>
</dbReference>
<dbReference type="GO" id="GO:0004222">
    <property type="term" value="F:metalloendopeptidase activity"/>
    <property type="evidence" value="ECO:0007669"/>
    <property type="project" value="InterPro"/>
</dbReference>
<dbReference type="GO" id="GO:0016020">
    <property type="term" value="C:membrane"/>
    <property type="evidence" value="ECO:0007669"/>
    <property type="project" value="UniProtKB-SubCell"/>
</dbReference>
<proteinExistence type="inferred from homology"/>
<dbReference type="CDD" id="cd06163">
    <property type="entry name" value="S2P-M50_PDZ_RseP-like"/>
    <property type="match status" value="2"/>
</dbReference>
<dbReference type="CDD" id="cd23081">
    <property type="entry name" value="cpPDZ_EcRseP-like"/>
    <property type="match status" value="1"/>
</dbReference>
<gene>
    <name evidence="13" type="ORF">EDC91_104139</name>
</gene>
<accession>A0A4R2FEI1</accession>
<evidence type="ECO:0000256" key="4">
    <source>
        <dbReference type="ARBA" id="ARBA00022670"/>
    </source>
</evidence>
<dbReference type="AlphaFoldDB" id="A0A4R2FEI1"/>
<evidence type="ECO:0000256" key="2">
    <source>
        <dbReference type="ARBA" id="ARBA00004141"/>
    </source>
</evidence>
<dbReference type="RefSeq" id="WP_133038109.1">
    <property type="nucleotide sequence ID" value="NZ_SLWF01000004.1"/>
</dbReference>
<dbReference type="PROSITE" id="PS50106">
    <property type="entry name" value="PDZ"/>
    <property type="match status" value="1"/>
</dbReference>
<protein>
    <recommendedName>
        <fullName evidence="11">Zinc metalloprotease</fullName>
        <ecNumber evidence="11">3.4.24.-</ecNumber>
    </recommendedName>
</protein>
<feature type="transmembrane region" description="Helical" evidence="11">
    <location>
        <begin position="436"/>
        <end position="454"/>
    </location>
</feature>
<keyword evidence="5 11" id="KW-0812">Transmembrane</keyword>
<dbReference type="Proteomes" id="UP000294832">
    <property type="component" value="Unassembled WGS sequence"/>
</dbReference>
<keyword evidence="9 11" id="KW-0482">Metalloprotease</keyword>
<evidence type="ECO:0000256" key="1">
    <source>
        <dbReference type="ARBA" id="ARBA00001947"/>
    </source>
</evidence>
<dbReference type="NCBIfam" id="TIGR00054">
    <property type="entry name" value="RIP metalloprotease RseP"/>
    <property type="match status" value="1"/>
</dbReference>
<comment type="cofactor">
    <cofactor evidence="1 11">
        <name>Zn(2+)</name>
        <dbReference type="ChEBI" id="CHEBI:29105"/>
    </cofactor>
</comment>
<name>A0A4R2FEI1_9GAMM</name>
<dbReference type="InterPro" id="IPR008915">
    <property type="entry name" value="Peptidase_M50"/>
</dbReference>
<evidence type="ECO:0000313" key="14">
    <source>
        <dbReference type="Proteomes" id="UP000294832"/>
    </source>
</evidence>
<keyword evidence="8 11" id="KW-1133">Transmembrane helix</keyword>
<dbReference type="InterPro" id="IPR036034">
    <property type="entry name" value="PDZ_sf"/>
</dbReference>
<evidence type="ECO:0000256" key="6">
    <source>
        <dbReference type="ARBA" id="ARBA00022801"/>
    </source>
</evidence>
<dbReference type="InterPro" id="IPR004387">
    <property type="entry name" value="Pept_M50_Zn"/>
</dbReference>
<dbReference type="EC" id="3.4.24.-" evidence="11"/>
<evidence type="ECO:0000256" key="10">
    <source>
        <dbReference type="ARBA" id="ARBA00023136"/>
    </source>
</evidence>
<dbReference type="GO" id="GO:0006508">
    <property type="term" value="P:proteolysis"/>
    <property type="evidence" value="ECO:0007669"/>
    <property type="project" value="UniProtKB-KW"/>
</dbReference>
<evidence type="ECO:0000259" key="12">
    <source>
        <dbReference type="PROSITE" id="PS50106"/>
    </source>
</evidence>
<keyword evidence="11" id="KW-0479">Metal-binding</keyword>
<comment type="subcellular location">
    <subcellularLocation>
        <location evidence="2">Membrane</location>
        <topology evidence="2">Multi-pass membrane protein</topology>
    </subcellularLocation>
</comment>
<evidence type="ECO:0000256" key="8">
    <source>
        <dbReference type="ARBA" id="ARBA00022989"/>
    </source>
</evidence>
<evidence type="ECO:0000256" key="7">
    <source>
        <dbReference type="ARBA" id="ARBA00022833"/>
    </source>
</evidence>
<comment type="caution">
    <text evidence="13">The sequence shown here is derived from an EMBL/GenBank/DDBJ whole genome shotgun (WGS) entry which is preliminary data.</text>
</comment>
<keyword evidence="10 11" id="KW-0472">Membrane</keyword>
<keyword evidence="7 11" id="KW-0862">Zinc</keyword>
<evidence type="ECO:0000256" key="3">
    <source>
        <dbReference type="ARBA" id="ARBA00007931"/>
    </source>
</evidence>
<dbReference type="InterPro" id="IPR041489">
    <property type="entry name" value="PDZ_6"/>
</dbReference>
<dbReference type="SUPFAM" id="SSF50156">
    <property type="entry name" value="PDZ domain-like"/>
    <property type="match status" value="2"/>
</dbReference>
<organism evidence="13 14">
    <name type="scientific">Shewanella fodinae</name>
    <dbReference type="NCBI Taxonomy" id="552357"/>
    <lineage>
        <taxon>Bacteria</taxon>
        <taxon>Pseudomonadati</taxon>
        <taxon>Pseudomonadota</taxon>
        <taxon>Gammaproteobacteria</taxon>
        <taxon>Alteromonadales</taxon>
        <taxon>Shewanellaceae</taxon>
        <taxon>Shewanella</taxon>
    </lineage>
</organism>
<dbReference type="Pfam" id="PF17820">
    <property type="entry name" value="PDZ_6"/>
    <property type="match status" value="1"/>
</dbReference>
<dbReference type="InterPro" id="IPR001478">
    <property type="entry name" value="PDZ"/>
</dbReference>
<comment type="similarity">
    <text evidence="3 11">Belongs to the peptidase M50B family.</text>
</comment>
<evidence type="ECO:0000256" key="5">
    <source>
        <dbReference type="ARBA" id="ARBA00022692"/>
    </source>
</evidence>